<evidence type="ECO:0000313" key="3">
    <source>
        <dbReference type="Proteomes" id="UP001189429"/>
    </source>
</evidence>
<protein>
    <submittedName>
        <fullName evidence="2">Uncharacterized protein</fullName>
    </submittedName>
</protein>
<gene>
    <name evidence="2" type="ORF">PCOR1329_LOCUS43810</name>
</gene>
<organism evidence="2 3">
    <name type="scientific">Prorocentrum cordatum</name>
    <dbReference type="NCBI Taxonomy" id="2364126"/>
    <lineage>
        <taxon>Eukaryota</taxon>
        <taxon>Sar</taxon>
        <taxon>Alveolata</taxon>
        <taxon>Dinophyceae</taxon>
        <taxon>Prorocentrales</taxon>
        <taxon>Prorocentraceae</taxon>
        <taxon>Prorocentrum</taxon>
    </lineage>
</organism>
<evidence type="ECO:0000256" key="1">
    <source>
        <dbReference type="SAM" id="MobiDB-lite"/>
    </source>
</evidence>
<comment type="caution">
    <text evidence="2">The sequence shown here is derived from an EMBL/GenBank/DDBJ whole genome shotgun (WGS) entry which is preliminary data.</text>
</comment>
<feature type="non-terminal residue" evidence="2">
    <location>
        <position position="1"/>
    </location>
</feature>
<sequence>SQWAKLRSQIKASCRERRPVLGVAWLNEVISGKVDPSDPRGAAPRRDPAARSWVTQDTLESQVPICVERLPASVIEWLPLLSSCSGGGRRPSLYFQRLATSSLLDAETPGSRSSRGVAVRRGE</sequence>
<feature type="region of interest" description="Disordered" evidence="1">
    <location>
        <begin position="33"/>
        <end position="54"/>
    </location>
</feature>
<evidence type="ECO:0000313" key="2">
    <source>
        <dbReference type="EMBL" id="CAK0851722.1"/>
    </source>
</evidence>
<dbReference type="EMBL" id="CAUYUJ010015268">
    <property type="protein sequence ID" value="CAK0851722.1"/>
    <property type="molecule type" value="Genomic_DNA"/>
</dbReference>
<keyword evidence="3" id="KW-1185">Reference proteome</keyword>
<dbReference type="Proteomes" id="UP001189429">
    <property type="component" value="Unassembled WGS sequence"/>
</dbReference>
<reference evidence="2" key="1">
    <citation type="submission" date="2023-10" db="EMBL/GenBank/DDBJ databases">
        <authorList>
            <person name="Chen Y."/>
            <person name="Shah S."/>
            <person name="Dougan E. K."/>
            <person name="Thang M."/>
            <person name="Chan C."/>
        </authorList>
    </citation>
    <scope>NUCLEOTIDE SEQUENCE [LARGE SCALE GENOMIC DNA]</scope>
</reference>
<proteinExistence type="predicted"/>
<name>A0ABN9U026_9DINO</name>
<accession>A0ABN9U026</accession>